<name>A0A5B9PN56_9BACT</name>
<proteinExistence type="predicted"/>
<keyword evidence="4" id="KW-1185">Reference proteome</keyword>
<dbReference type="EMBL" id="CP042912">
    <property type="protein sequence ID" value="QEG23961.1"/>
    <property type="molecule type" value="Genomic_DNA"/>
</dbReference>
<accession>A0A5B9PN56</accession>
<dbReference type="Proteomes" id="UP000322214">
    <property type="component" value="Chromosome"/>
</dbReference>
<keyword evidence="2" id="KW-0472">Membrane</keyword>
<reference evidence="3 4" key="1">
    <citation type="submission" date="2019-08" db="EMBL/GenBank/DDBJ databases">
        <title>Deep-cultivation of Planctomycetes and their phenomic and genomic characterization uncovers novel biology.</title>
        <authorList>
            <person name="Wiegand S."/>
            <person name="Jogler M."/>
            <person name="Boedeker C."/>
            <person name="Pinto D."/>
            <person name="Vollmers J."/>
            <person name="Rivas-Marin E."/>
            <person name="Kohn T."/>
            <person name="Peeters S.H."/>
            <person name="Heuer A."/>
            <person name="Rast P."/>
            <person name="Oberbeckmann S."/>
            <person name="Bunk B."/>
            <person name="Jeske O."/>
            <person name="Meyerdierks A."/>
            <person name="Storesund J.E."/>
            <person name="Kallscheuer N."/>
            <person name="Luecker S."/>
            <person name="Lage O.M."/>
            <person name="Pohl T."/>
            <person name="Merkel B.J."/>
            <person name="Hornburger P."/>
            <person name="Mueller R.-W."/>
            <person name="Bruemmer F."/>
            <person name="Labrenz M."/>
            <person name="Spormann A.M."/>
            <person name="Op den Camp H."/>
            <person name="Overmann J."/>
            <person name="Amann R."/>
            <person name="Jetten M.S.M."/>
            <person name="Mascher T."/>
            <person name="Medema M.H."/>
            <person name="Devos D.P."/>
            <person name="Kaster A.-K."/>
            <person name="Ovreas L."/>
            <person name="Rohde M."/>
            <person name="Galperin M.Y."/>
            <person name="Jogler C."/>
        </authorList>
    </citation>
    <scope>NUCLEOTIDE SEQUENCE [LARGE SCALE GENOMIC DNA]</scope>
    <source>
        <strain evidence="3 4">FC18</strain>
    </source>
</reference>
<feature type="transmembrane region" description="Helical" evidence="2">
    <location>
        <begin position="458"/>
        <end position="479"/>
    </location>
</feature>
<feature type="compositionally biased region" description="Polar residues" evidence="1">
    <location>
        <begin position="302"/>
        <end position="315"/>
    </location>
</feature>
<sequence length="509" mass="52812">MSKLIPMEQAATMLGMSVEQINELRSNQEIFGYKDGGTWKFKMTELERVADNLGINLGGLGDAAAAVTDKAKDVADSFDDLDFGDSEELLLDDDSSGDSMGLDIDEDSSVELMQSAKSSDIFSDLEEDGVTLEDSGLLPSGTSKDLDKKDDDLLISNSDEIDLGESGSLKLQGESSLKLDDSGVLSLGSGSEVLDDDDQLSFGTSDISLASGSSKKLKDGDTGSDVLSGEEASEGSASDTGKMLGEAGGDDLLLAEDDLFEDDLVLQDSASFEDSSDLGSDFDESDLILDDSDSSSELALEANQSGISLSPNESGISLGDEPLELGGSDIDELELPEDDMIVLEDAADPEAATMMQEDDFNLTPLEQSLDGDDSSGSSSQVIALEDSEIYADESEATILGESDASFGEPALVDDGFGAEAGFAAGAAAAGGAMIPGMAMDGTMVQTGPAGPPEAEYSLMNLLALGGAAMIIFLGALLAFDTCRNLWVGDGSVVSSGFLNFVIETLGMKN</sequence>
<keyword evidence="2" id="KW-1133">Transmembrane helix</keyword>
<dbReference type="KEGG" id="mff:MFFC18_38660"/>
<evidence type="ECO:0000256" key="2">
    <source>
        <dbReference type="SAM" id="Phobius"/>
    </source>
</evidence>
<dbReference type="OrthoDB" id="283946at2"/>
<evidence type="ECO:0008006" key="5">
    <source>
        <dbReference type="Google" id="ProtNLM"/>
    </source>
</evidence>
<evidence type="ECO:0000256" key="1">
    <source>
        <dbReference type="SAM" id="MobiDB-lite"/>
    </source>
</evidence>
<organism evidence="3 4">
    <name type="scientific">Mariniblastus fucicola</name>
    <dbReference type="NCBI Taxonomy" id="980251"/>
    <lineage>
        <taxon>Bacteria</taxon>
        <taxon>Pseudomonadati</taxon>
        <taxon>Planctomycetota</taxon>
        <taxon>Planctomycetia</taxon>
        <taxon>Pirellulales</taxon>
        <taxon>Pirellulaceae</taxon>
        <taxon>Mariniblastus</taxon>
    </lineage>
</organism>
<feature type="compositionally biased region" description="Polar residues" evidence="1">
    <location>
        <begin position="205"/>
        <end position="214"/>
    </location>
</feature>
<keyword evidence="2" id="KW-0812">Transmembrane</keyword>
<feature type="region of interest" description="Disordered" evidence="1">
    <location>
        <begin position="205"/>
        <end position="248"/>
    </location>
</feature>
<dbReference type="RefSeq" id="WP_075082475.1">
    <property type="nucleotide sequence ID" value="NZ_CP042912.1"/>
</dbReference>
<dbReference type="AlphaFoldDB" id="A0A5B9PN56"/>
<evidence type="ECO:0000313" key="3">
    <source>
        <dbReference type="EMBL" id="QEG23961.1"/>
    </source>
</evidence>
<feature type="compositionally biased region" description="Acidic residues" evidence="1">
    <location>
        <begin position="274"/>
        <end position="294"/>
    </location>
</feature>
<gene>
    <name evidence="3" type="ORF">MFFC18_38660</name>
</gene>
<protein>
    <recommendedName>
        <fullName evidence="5">Helix-turn-helix domain protein</fullName>
    </recommendedName>
</protein>
<evidence type="ECO:0000313" key="4">
    <source>
        <dbReference type="Proteomes" id="UP000322214"/>
    </source>
</evidence>
<feature type="region of interest" description="Disordered" evidence="1">
    <location>
        <begin position="270"/>
        <end position="329"/>
    </location>
</feature>